<reference evidence="4 5" key="1">
    <citation type="journal article" date="2022" name="Nat. Plants">
        <title>Genomes of leafy and leafless Platanthera orchids illuminate the evolution of mycoheterotrophy.</title>
        <authorList>
            <person name="Li M.H."/>
            <person name="Liu K.W."/>
            <person name="Li Z."/>
            <person name="Lu H.C."/>
            <person name="Ye Q.L."/>
            <person name="Zhang D."/>
            <person name="Wang J.Y."/>
            <person name="Li Y.F."/>
            <person name="Zhong Z.M."/>
            <person name="Liu X."/>
            <person name="Yu X."/>
            <person name="Liu D.K."/>
            <person name="Tu X.D."/>
            <person name="Liu B."/>
            <person name="Hao Y."/>
            <person name="Liao X.Y."/>
            <person name="Jiang Y.T."/>
            <person name="Sun W.H."/>
            <person name="Chen J."/>
            <person name="Chen Y.Q."/>
            <person name="Ai Y."/>
            <person name="Zhai J.W."/>
            <person name="Wu S.S."/>
            <person name="Zhou Z."/>
            <person name="Hsiao Y.Y."/>
            <person name="Wu W.L."/>
            <person name="Chen Y.Y."/>
            <person name="Lin Y.F."/>
            <person name="Hsu J.L."/>
            <person name="Li C.Y."/>
            <person name="Wang Z.W."/>
            <person name="Zhao X."/>
            <person name="Zhong W.Y."/>
            <person name="Ma X.K."/>
            <person name="Ma L."/>
            <person name="Huang J."/>
            <person name="Chen G.Z."/>
            <person name="Huang M.Z."/>
            <person name="Huang L."/>
            <person name="Peng D.H."/>
            <person name="Luo Y.B."/>
            <person name="Zou S.Q."/>
            <person name="Chen S.P."/>
            <person name="Lan S."/>
            <person name="Tsai W.C."/>
            <person name="Van de Peer Y."/>
            <person name="Liu Z.J."/>
        </authorList>
    </citation>
    <scope>NUCLEOTIDE SEQUENCE [LARGE SCALE GENOMIC DNA]</scope>
    <source>
        <strain evidence="4">Lor288</strain>
    </source>
</reference>
<dbReference type="SMART" id="SM01217">
    <property type="entry name" value="Fn3_like"/>
    <property type="match status" value="1"/>
</dbReference>
<dbReference type="EMBL" id="JBBWWR010000019">
    <property type="protein sequence ID" value="KAK8941571.1"/>
    <property type="molecule type" value="Genomic_DNA"/>
</dbReference>
<proteinExistence type="inferred from homology"/>
<evidence type="ECO:0000313" key="5">
    <source>
        <dbReference type="Proteomes" id="UP001412067"/>
    </source>
</evidence>
<dbReference type="Gene3D" id="2.60.40.10">
    <property type="entry name" value="Immunoglobulins"/>
    <property type="match status" value="1"/>
</dbReference>
<sequence length="174" mass="19500">MRMRADPASGYPGRTYRFYTGNPVFEFGHGLSYSTFAYKFKSVPRTPLFLDKSITVVQSKSGITSHDISKMSILDCEALKFSALIEVENKGFMDGKHSVLVFLRRSSSERGRAGKQLVGFESVNLKAGGREDVEFVLKPCEHFAHTEEDGRKVLDEGTHFLVVGEEEFEFGIMA</sequence>
<comment type="similarity">
    <text evidence="1">Belongs to the glycosyl hydrolase 3 family.</text>
</comment>
<evidence type="ECO:0000313" key="4">
    <source>
        <dbReference type="EMBL" id="KAK8941571.1"/>
    </source>
</evidence>
<name>A0ABR2LHD2_9ASPA</name>
<feature type="domain" description="Fibronectin type III-like" evidence="3">
    <location>
        <begin position="97"/>
        <end position="167"/>
    </location>
</feature>
<comment type="caution">
    <text evidence="4">The sequence shown here is derived from an EMBL/GenBank/DDBJ whole genome shotgun (WGS) entry which is preliminary data.</text>
</comment>
<dbReference type="InterPro" id="IPR013783">
    <property type="entry name" value="Ig-like_fold"/>
</dbReference>
<protein>
    <submittedName>
        <fullName evidence="4">Beta-D-xylosidase 7</fullName>
    </submittedName>
</protein>
<keyword evidence="5" id="KW-1185">Reference proteome</keyword>
<dbReference type="InterPro" id="IPR036881">
    <property type="entry name" value="Glyco_hydro_3_C_sf"/>
</dbReference>
<gene>
    <name evidence="4" type="primary">BXL7</name>
    <name evidence="4" type="ORF">KSP40_PGU019360</name>
</gene>
<evidence type="ECO:0000256" key="1">
    <source>
        <dbReference type="ARBA" id="ARBA00005336"/>
    </source>
</evidence>
<dbReference type="InterPro" id="IPR026891">
    <property type="entry name" value="Fn3-like"/>
</dbReference>
<dbReference type="PANTHER" id="PTHR42721">
    <property type="entry name" value="SUGAR HYDROLASE-RELATED"/>
    <property type="match status" value="1"/>
</dbReference>
<keyword evidence="2" id="KW-0378">Hydrolase</keyword>
<dbReference type="InterPro" id="IPR044993">
    <property type="entry name" value="BXL"/>
</dbReference>
<dbReference type="Pfam" id="PF14310">
    <property type="entry name" value="Fn3-like"/>
    <property type="match status" value="1"/>
</dbReference>
<organism evidence="4 5">
    <name type="scientific">Platanthera guangdongensis</name>
    <dbReference type="NCBI Taxonomy" id="2320717"/>
    <lineage>
        <taxon>Eukaryota</taxon>
        <taxon>Viridiplantae</taxon>
        <taxon>Streptophyta</taxon>
        <taxon>Embryophyta</taxon>
        <taxon>Tracheophyta</taxon>
        <taxon>Spermatophyta</taxon>
        <taxon>Magnoliopsida</taxon>
        <taxon>Liliopsida</taxon>
        <taxon>Asparagales</taxon>
        <taxon>Orchidaceae</taxon>
        <taxon>Orchidoideae</taxon>
        <taxon>Orchideae</taxon>
        <taxon>Orchidinae</taxon>
        <taxon>Platanthera</taxon>
    </lineage>
</organism>
<evidence type="ECO:0000259" key="3">
    <source>
        <dbReference type="SMART" id="SM01217"/>
    </source>
</evidence>
<accession>A0ABR2LHD2</accession>
<dbReference type="SUPFAM" id="SSF52279">
    <property type="entry name" value="Beta-D-glucan exohydrolase, C-terminal domain"/>
    <property type="match status" value="1"/>
</dbReference>
<dbReference type="PANTHER" id="PTHR42721:SF3">
    <property type="entry name" value="BETA-D-XYLOSIDASE 5-RELATED"/>
    <property type="match status" value="1"/>
</dbReference>
<dbReference type="Proteomes" id="UP001412067">
    <property type="component" value="Unassembled WGS sequence"/>
</dbReference>
<evidence type="ECO:0000256" key="2">
    <source>
        <dbReference type="ARBA" id="ARBA00022801"/>
    </source>
</evidence>